<evidence type="ECO:0000256" key="3">
    <source>
        <dbReference type="ARBA" id="ARBA00022737"/>
    </source>
</evidence>
<name>A0A3R7H1X5_9STRA</name>
<dbReference type="Gene3D" id="3.30.1490.490">
    <property type="match status" value="1"/>
</dbReference>
<keyword evidence="5" id="KW-0862">Zinc</keyword>
<dbReference type="PANTHER" id="PTHR13100:SF10">
    <property type="entry name" value="CELL GROWTH-REGULATING NUCLEOLAR PROTEIN"/>
    <property type="match status" value="1"/>
</dbReference>
<dbReference type="PANTHER" id="PTHR13100">
    <property type="entry name" value="CELL GROWTH-REGULATING NUCLEOLAR PROTEIN LYAR"/>
    <property type="match status" value="1"/>
</dbReference>
<keyword evidence="3" id="KW-0677">Repeat</keyword>
<feature type="domain" description="Cell growth-regulating nucleolar protein-like winged helix" evidence="10">
    <location>
        <begin position="187"/>
        <end position="248"/>
    </location>
</feature>
<evidence type="ECO:0000256" key="4">
    <source>
        <dbReference type="ARBA" id="ARBA00022771"/>
    </source>
</evidence>
<organism evidence="11 12">
    <name type="scientific">Phytophthora kernoviae</name>
    <dbReference type="NCBI Taxonomy" id="325452"/>
    <lineage>
        <taxon>Eukaryota</taxon>
        <taxon>Sar</taxon>
        <taxon>Stramenopiles</taxon>
        <taxon>Oomycota</taxon>
        <taxon>Peronosporomycetes</taxon>
        <taxon>Peronosporales</taxon>
        <taxon>Peronosporaceae</taxon>
        <taxon>Phytophthora</taxon>
    </lineage>
</organism>
<keyword evidence="2" id="KW-0479">Metal-binding</keyword>
<keyword evidence="4 7" id="KW-0863">Zinc-finger</keyword>
<evidence type="ECO:0000259" key="9">
    <source>
        <dbReference type="Pfam" id="PF08790"/>
    </source>
</evidence>
<dbReference type="GO" id="GO:0008270">
    <property type="term" value="F:zinc ion binding"/>
    <property type="evidence" value="ECO:0007669"/>
    <property type="project" value="UniProtKB-KW"/>
</dbReference>
<keyword evidence="6" id="KW-0539">Nucleus</keyword>
<evidence type="ECO:0000256" key="7">
    <source>
        <dbReference type="PROSITE-ProRule" id="PRU01145"/>
    </source>
</evidence>
<dbReference type="FunFam" id="3.30.1490.490:FF:000001">
    <property type="entry name" value="cell growth-regulating nucleolar protein-like"/>
    <property type="match status" value="1"/>
</dbReference>
<dbReference type="GO" id="GO:0006364">
    <property type="term" value="P:rRNA processing"/>
    <property type="evidence" value="ECO:0007669"/>
    <property type="project" value="TreeGrafter"/>
</dbReference>
<sequence>MVFFVCEGCNETLKKNKVDAHAGRCRNCWAVSCVDCSVVFEGNDYAAHTSCISEAEKYEGSLFQGDKTKTKNGKKQTPQERWMEAVQMATCPEDRKVQGALTRIAGYDNVPRKKNKFVNFVSNSIALRDTVMVERIWTIYETAFNASAPETNQATDNKPVEQEASKKRPAEAEADDSSSSKKSKTEKPVKWSKMIKAVLKGSGKELEMEKLRDQVLQQIKEQKLSSKSEKDLKKEFKAAIKDSDKHVIISSMMRCLVCYFDKPKSKR</sequence>
<evidence type="ECO:0000256" key="5">
    <source>
        <dbReference type="ARBA" id="ARBA00022833"/>
    </source>
</evidence>
<dbReference type="InterPro" id="IPR039999">
    <property type="entry name" value="LYAR"/>
</dbReference>
<evidence type="ECO:0000256" key="6">
    <source>
        <dbReference type="ARBA" id="ARBA00023242"/>
    </source>
</evidence>
<dbReference type="EMBL" id="MAYM02001872">
    <property type="protein sequence ID" value="RLN10199.1"/>
    <property type="molecule type" value="Genomic_DNA"/>
</dbReference>
<comment type="caution">
    <text evidence="11">The sequence shown here is derived from an EMBL/GenBank/DDBJ whole genome shotgun (WGS) entry which is preliminary data.</text>
</comment>
<dbReference type="GO" id="GO:0003677">
    <property type="term" value="F:DNA binding"/>
    <property type="evidence" value="ECO:0007669"/>
    <property type="project" value="InterPro"/>
</dbReference>
<evidence type="ECO:0000313" key="12">
    <source>
        <dbReference type="Proteomes" id="UP000285883"/>
    </source>
</evidence>
<dbReference type="GO" id="GO:0005730">
    <property type="term" value="C:nucleolus"/>
    <property type="evidence" value="ECO:0007669"/>
    <property type="project" value="TreeGrafter"/>
</dbReference>
<proteinExistence type="predicted"/>
<evidence type="ECO:0000259" key="10">
    <source>
        <dbReference type="Pfam" id="PF25879"/>
    </source>
</evidence>
<dbReference type="PROSITE" id="PS51804">
    <property type="entry name" value="ZF_C2HC_LYAR"/>
    <property type="match status" value="2"/>
</dbReference>
<evidence type="ECO:0000256" key="8">
    <source>
        <dbReference type="SAM" id="MobiDB-lite"/>
    </source>
</evidence>
<dbReference type="Pfam" id="PF25879">
    <property type="entry name" value="WHD_LYAR"/>
    <property type="match status" value="1"/>
</dbReference>
<reference evidence="11 12" key="1">
    <citation type="submission" date="2018-07" db="EMBL/GenBank/DDBJ databases">
        <title>Genome sequencing of oomycete isolates from Chile give support for New Zealand origin for Phytophthora kernoviae and make available the first Nothophytophthora sp. genome.</title>
        <authorList>
            <person name="Studholme D.J."/>
            <person name="Sanfuentes E."/>
            <person name="Panda P."/>
            <person name="Hill R."/>
            <person name="Sambles C."/>
            <person name="Grant M."/>
            <person name="Williams N.M."/>
            <person name="Mcdougal R.L."/>
        </authorList>
    </citation>
    <scope>NUCLEOTIDE SEQUENCE [LARGE SCALE GENOMIC DNA]</scope>
    <source>
        <strain evidence="11">Chile2</strain>
    </source>
</reference>
<dbReference type="InterPro" id="IPR036236">
    <property type="entry name" value="Znf_C2H2_sf"/>
</dbReference>
<accession>A0A3R7H1X5</accession>
<dbReference type="SUPFAM" id="SSF57667">
    <property type="entry name" value="beta-beta-alpha zinc fingers"/>
    <property type="match status" value="2"/>
</dbReference>
<dbReference type="Pfam" id="PF08790">
    <property type="entry name" value="zf-LYAR"/>
    <property type="match status" value="1"/>
</dbReference>
<protein>
    <submittedName>
        <fullName evidence="11">Uncharacterized protein</fullName>
    </submittedName>
</protein>
<dbReference type="GO" id="GO:0000122">
    <property type="term" value="P:negative regulation of transcription by RNA polymerase II"/>
    <property type="evidence" value="ECO:0007669"/>
    <property type="project" value="TreeGrafter"/>
</dbReference>
<feature type="compositionally biased region" description="Basic and acidic residues" evidence="8">
    <location>
        <begin position="158"/>
        <end position="171"/>
    </location>
</feature>
<evidence type="ECO:0000313" key="11">
    <source>
        <dbReference type="EMBL" id="RLN10199.1"/>
    </source>
</evidence>
<feature type="domain" description="Zinc finger C2H2 LYAR-type" evidence="9">
    <location>
        <begin position="31"/>
        <end position="58"/>
    </location>
</feature>
<dbReference type="InterPro" id="IPR014898">
    <property type="entry name" value="Znf_C2H2_LYAR"/>
</dbReference>
<evidence type="ECO:0000256" key="1">
    <source>
        <dbReference type="ARBA" id="ARBA00004123"/>
    </source>
</evidence>
<comment type="subcellular location">
    <subcellularLocation>
        <location evidence="1">Nucleus</location>
    </subcellularLocation>
</comment>
<dbReference type="InterPro" id="IPR058719">
    <property type="entry name" value="WHD_LYAR"/>
</dbReference>
<dbReference type="Proteomes" id="UP000285883">
    <property type="component" value="Unassembled WGS sequence"/>
</dbReference>
<evidence type="ECO:0000256" key="2">
    <source>
        <dbReference type="ARBA" id="ARBA00022723"/>
    </source>
</evidence>
<gene>
    <name evidence="11" type="ORF">BBI17_004104</name>
</gene>
<feature type="region of interest" description="Disordered" evidence="8">
    <location>
        <begin position="150"/>
        <end position="188"/>
    </location>
</feature>
<dbReference type="AlphaFoldDB" id="A0A3R7H1X5"/>